<comment type="caution">
    <text evidence="1">The sequence shown here is derived from an EMBL/GenBank/DDBJ whole genome shotgun (WGS) entry which is preliminary data.</text>
</comment>
<reference evidence="1" key="1">
    <citation type="submission" date="2021-03" db="EMBL/GenBank/DDBJ databases">
        <authorList>
            <consortium name="DOE Joint Genome Institute"/>
            <person name="Ahrendt S."/>
            <person name="Looney B.P."/>
            <person name="Miyauchi S."/>
            <person name="Morin E."/>
            <person name="Drula E."/>
            <person name="Courty P.E."/>
            <person name="Chicoki N."/>
            <person name="Fauchery L."/>
            <person name="Kohler A."/>
            <person name="Kuo A."/>
            <person name="Labutti K."/>
            <person name="Pangilinan J."/>
            <person name="Lipzen A."/>
            <person name="Riley R."/>
            <person name="Andreopoulos W."/>
            <person name="He G."/>
            <person name="Johnson J."/>
            <person name="Barry K.W."/>
            <person name="Grigoriev I.V."/>
            <person name="Nagy L."/>
            <person name="Hibbett D."/>
            <person name="Henrissat B."/>
            <person name="Matheny P.B."/>
            <person name="Labbe J."/>
            <person name="Martin F."/>
        </authorList>
    </citation>
    <scope>NUCLEOTIDE SEQUENCE</scope>
    <source>
        <strain evidence="1">HHB10654</strain>
    </source>
</reference>
<proteinExistence type="predicted"/>
<gene>
    <name evidence="1" type="ORF">BV25DRAFT_1914825</name>
</gene>
<dbReference type="EMBL" id="MU277201">
    <property type="protein sequence ID" value="KAI0063728.1"/>
    <property type="molecule type" value="Genomic_DNA"/>
</dbReference>
<accession>A0ACB8T6H2</accession>
<organism evidence="1 2">
    <name type="scientific">Artomyces pyxidatus</name>
    <dbReference type="NCBI Taxonomy" id="48021"/>
    <lineage>
        <taxon>Eukaryota</taxon>
        <taxon>Fungi</taxon>
        <taxon>Dikarya</taxon>
        <taxon>Basidiomycota</taxon>
        <taxon>Agaricomycotina</taxon>
        <taxon>Agaricomycetes</taxon>
        <taxon>Russulales</taxon>
        <taxon>Auriscalpiaceae</taxon>
        <taxon>Artomyces</taxon>
    </lineage>
</organism>
<reference evidence="1" key="2">
    <citation type="journal article" date="2022" name="New Phytol.">
        <title>Evolutionary transition to the ectomycorrhizal habit in the genomes of a hyperdiverse lineage of mushroom-forming fungi.</title>
        <authorList>
            <person name="Looney B."/>
            <person name="Miyauchi S."/>
            <person name="Morin E."/>
            <person name="Drula E."/>
            <person name="Courty P.E."/>
            <person name="Kohler A."/>
            <person name="Kuo A."/>
            <person name="LaButti K."/>
            <person name="Pangilinan J."/>
            <person name="Lipzen A."/>
            <person name="Riley R."/>
            <person name="Andreopoulos W."/>
            <person name="He G."/>
            <person name="Johnson J."/>
            <person name="Nolan M."/>
            <person name="Tritt A."/>
            <person name="Barry K.W."/>
            <person name="Grigoriev I.V."/>
            <person name="Nagy L.G."/>
            <person name="Hibbett D."/>
            <person name="Henrissat B."/>
            <person name="Matheny P.B."/>
            <person name="Labbe J."/>
            <person name="Martin F.M."/>
        </authorList>
    </citation>
    <scope>NUCLEOTIDE SEQUENCE</scope>
    <source>
        <strain evidence="1">HHB10654</strain>
    </source>
</reference>
<evidence type="ECO:0000313" key="2">
    <source>
        <dbReference type="Proteomes" id="UP000814140"/>
    </source>
</evidence>
<name>A0ACB8T6H2_9AGAM</name>
<sequence>MVKTTLTAKLAKARYPGASSKTAVPARRTCLRTLSPQPRVHTLPLYLSRAQSPPTSPFLRREQTVSASPPLRALPRHTAPDAALADIMRRTSKTKLDSVPVPQPTSRIFGRLRRALDMTSNFGMHNPTRKCSTSPTITYNTPVLYRDRQFGAKRSPGNETHPSLSPAERPTACDDQAKKHLEGPRILPPAVHSHLTCTSEASNPASSSLPLPAAGATAPLHLSPRIQPDIRNPGARDTSSVT</sequence>
<protein>
    <submittedName>
        <fullName evidence="1">Uncharacterized protein</fullName>
    </submittedName>
</protein>
<keyword evidence="2" id="KW-1185">Reference proteome</keyword>
<evidence type="ECO:0000313" key="1">
    <source>
        <dbReference type="EMBL" id="KAI0063728.1"/>
    </source>
</evidence>
<dbReference type="Proteomes" id="UP000814140">
    <property type="component" value="Unassembled WGS sequence"/>
</dbReference>